<comment type="catalytic activity">
    <reaction evidence="6">
        <text>cytidine(34) in tRNA(Ile2) + L-lysine + ATP = lysidine(34) in tRNA(Ile2) + AMP + diphosphate + H(+)</text>
        <dbReference type="Rhea" id="RHEA:43744"/>
        <dbReference type="Rhea" id="RHEA-COMP:10625"/>
        <dbReference type="Rhea" id="RHEA-COMP:10670"/>
        <dbReference type="ChEBI" id="CHEBI:15378"/>
        <dbReference type="ChEBI" id="CHEBI:30616"/>
        <dbReference type="ChEBI" id="CHEBI:32551"/>
        <dbReference type="ChEBI" id="CHEBI:33019"/>
        <dbReference type="ChEBI" id="CHEBI:82748"/>
        <dbReference type="ChEBI" id="CHEBI:83665"/>
        <dbReference type="ChEBI" id="CHEBI:456215"/>
        <dbReference type="EC" id="6.3.4.19"/>
    </reaction>
</comment>
<dbReference type="PANTHER" id="PTHR43033">
    <property type="entry name" value="TRNA(ILE)-LYSIDINE SYNTHASE-RELATED"/>
    <property type="match status" value="1"/>
</dbReference>
<dbReference type="CDD" id="cd01992">
    <property type="entry name" value="TilS_N"/>
    <property type="match status" value="1"/>
</dbReference>
<dbReference type="EMBL" id="JAPDFR010000004">
    <property type="protein sequence ID" value="KAK0386841.1"/>
    <property type="molecule type" value="Genomic_DNA"/>
</dbReference>
<dbReference type="EC" id="6.3.4.19" evidence="1"/>
<evidence type="ECO:0000256" key="2">
    <source>
        <dbReference type="ARBA" id="ARBA00022598"/>
    </source>
</evidence>
<keyword evidence="2" id="KW-0436">Ligase</keyword>
<dbReference type="InterPro" id="IPR012795">
    <property type="entry name" value="tRNA_Ile_lys_synt_N"/>
</dbReference>
<name>A0AA39GGP7_SARSR</name>
<keyword evidence="3" id="KW-0819">tRNA processing</keyword>
<comment type="caution">
    <text evidence="9">The sequence shown here is derived from an EMBL/GenBank/DDBJ whole genome shotgun (WGS) entry which is preliminary data.</text>
</comment>
<dbReference type="SUPFAM" id="SSF52402">
    <property type="entry name" value="Adenine nucleotide alpha hydrolases-like"/>
    <property type="match status" value="1"/>
</dbReference>
<evidence type="ECO:0000256" key="4">
    <source>
        <dbReference type="ARBA" id="ARBA00022741"/>
    </source>
</evidence>
<organism evidence="9 10">
    <name type="scientific">Sarocladium strictum</name>
    <name type="common">Black bundle disease fungus</name>
    <name type="synonym">Acremonium strictum</name>
    <dbReference type="NCBI Taxonomy" id="5046"/>
    <lineage>
        <taxon>Eukaryota</taxon>
        <taxon>Fungi</taxon>
        <taxon>Dikarya</taxon>
        <taxon>Ascomycota</taxon>
        <taxon>Pezizomycotina</taxon>
        <taxon>Sordariomycetes</taxon>
        <taxon>Hypocreomycetidae</taxon>
        <taxon>Hypocreales</taxon>
        <taxon>Sarocladiaceae</taxon>
        <taxon>Sarocladium</taxon>
    </lineage>
</organism>
<dbReference type="HAMAP" id="MF_01161">
    <property type="entry name" value="tRNA_Ile_lys_synt"/>
    <property type="match status" value="1"/>
</dbReference>
<feature type="domain" description="tRNA(Ile)-lysidine/2-thiocytidine synthase N-terminal" evidence="8">
    <location>
        <begin position="42"/>
        <end position="193"/>
    </location>
</feature>
<evidence type="ECO:0000256" key="6">
    <source>
        <dbReference type="ARBA" id="ARBA00048539"/>
    </source>
</evidence>
<evidence type="ECO:0000256" key="5">
    <source>
        <dbReference type="ARBA" id="ARBA00022840"/>
    </source>
</evidence>
<dbReference type="InterPro" id="IPR014729">
    <property type="entry name" value="Rossmann-like_a/b/a_fold"/>
</dbReference>
<dbReference type="InterPro" id="IPR012094">
    <property type="entry name" value="tRNA_Ile_lys_synt"/>
</dbReference>
<proteinExistence type="inferred from homology"/>
<dbReference type="PANTHER" id="PTHR43033:SF1">
    <property type="entry name" value="TRNA(ILE)-LYSIDINE SYNTHASE-RELATED"/>
    <property type="match status" value="1"/>
</dbReference>
<sequence length="662" mass="75054">MGTPPAYNQATSPVSPNDFKDALDAVCKPRWRMARWARPRPIALAVSGGLDSMAMAFLFSVVSKTYFPNLKVADNPVSTIHGMVIDHGLREGSDREARQVVAWLHQIGIRARSMALGQKARGGRSVDLQNMPSFETAARSLRYRTLGLSALDLGVSSLFSAHHRDDQYETLLMRLLAGHRYRGLQGIRPANPIPESYDLHSVYSSGLLDDQQQPYPFLSFKPTNRTIRRIRSMFQEDRTEELLDRPDLAEQKSTDWFPGHFTRTIDPHVPYLTPLPCEDGGITVYRPLLAFDKDRLRATCEANKVPWVEDHTNSDPTLTTRNAVRYMVRHHELPRALQKPAIIALGERVKRRVNFEEAEATRLLIREAVIKDFDTNVGTLLVELPTLGGGKYRGGKLFRRAREQAWLPHRRRIAGLVTRKLMDFVSPEHHLPSLSNLDIAINGLFPELDPESRHSDPKAFSIGGVLFDPVVAKGTTRWLLSRAPYSSREARPHMRSQECPRRRCGPHGSLVEPVPSPTPWRIWKHYQLYDGRFWLRLSFRVTSPPFIIRPYEPESGKAFRRALPAKQRARLERLLKCYAPGKVRTTLPAVYGVGETTFDGEHASETPTLLALPTLRVHLPGMERHITYEARYRNVDVSLLGHRKKGDGKPSRLPLHQGTQGL</sequence>
<dbReference type="Proteomes" id="UP001175261">
    <property type="component" value="Unassembled WGS sequence"/>
</dbReference>
<dbReference type="InterPro" id="IPR011063">
    <property type="entry name" value="TilS/TtcA_N"/>
</dbReference>
<evidence type="ECO:0000256" key="1">
    <source>
        <dbReference type="ARBA" id="ARBA00013267"/>
    </source>
</evidence>
<protein>
    <recommendedName>
        <fullName evidence="1">tRNA(Ile)-lysidine synthetase</fullName>
        <ecNumber evidence="1">6.3.4.19</ecNumber>
    </recommendedName>
</protein>
<reference evidence="9" key="1">
    <citation type="submission" date="2022-10" db="EMBL/GenBank/DDBJ databases">
        <title>Determination and structural analysis of whole genome sequence of Sarocladium strictum F4-1.</title>
        <authorList>
            <person name="Hu L."/>
            <person name="Jiang Y."/>
        </authorList>
    </citation>
    <scope>NUCLEOTIDE SEQUENCE</scope>
    <source>
        <strain evidence="9">F4-1</strain>
    </source>
</reference>
<accession>A0AA39GGP7</accession>
<evidence type="ECO:0000259" key="8">
    <source>
        <dbReference type="Pfam" id="PF01171"/>
    </source>
</evidence>
<dbReference type="Gene3D" id="3.40.50.620">
    <property type="entry name" value="HUPs"/>
    <property type="match status" value="1"/>
</dbReference>
<gene>
    <name evidence="9" type="ORF">NLU13_5154</name>
</gene>
<keyword evidence="10" id="KW-1185">Reference proteome</keyword>
<dbReference type="AlphaFoldDB" id="A0AA39GGP7"/>
<feature type="domain" description="tRNA(Ile)-lysidine/2-thiocytidine synthase N-terminal" evidence="8">
    <location>
        <begin position="280"/>
        <end position="325"/>
    </location>
</feature>
<dbReference type="GO" id="GO:0032267">
    <property type="term" value="F:tRNA(Ile)-lysidine synthase activity"/>
    <property type="evidence" value="ECO:0007669"/>
    <property type="project" value="UniProtKB-EC"/>
</dbReference>
<dbReference type="GO" id="GO:0005524">
    <property type="term" value="F:ATP binding"/>
    <property type="evidence" value="ECO:0007669"/>
    <property type="project" value="UniProtKB-KW"/>
</dbReference>
<evidence type="ECO:0000256" key="7">
    <source>
        <dbReference type="SAM" id="MobiDB-lite"/>
    </source>
</evidence>
<dbReference type="Pfam" id="PF01171">
    <property type="entry name" value="ATP_bind_3"/>
    <property type="match status" value="2"/>
</dbReference>
<keyword evidence="5" id="KW-0067">ATP-binding</keyword>
<evidence type="ECO:0000313" key="10">
    <source>
        <dbReference type="Proteomes" id="UP001175261"/>
    </source>
</evidence>
<evidence type="ECO:0000256" key="3">
    <source>
        <dbReference type="ARBA" id="ARBA00022694"/>
    </source>
</evidence>
<feature type="region of interest" description="Disordered" evidence="7">
    <location>
        <begin position="642"/>
        <end position="662"/>
    </location>
</feature>
<keyword evidence="4" id="KW-0547">Nucleotide-binding</keyword>
<dbReference type="GO" id="GO:0008033">
    <property type="term" value="P:tRNA processing"/>
    <property type="evidence" value="ECO:0007669"/>
    <property type="project" value="UniProtKB-KW"/>
</dbReference>
<evidence type="ECO:0000313" key="9">
    <source>
        <dbReference type="EMBL" id="KAK0386841.1"/>
    </source>
</evidence>